<dbReference type="RefSeq" id="WP_146374696.1">
    <property type="nucleotide sequence ID" value="NZ_VOHW01000001.1"/>
</dbReference>
<dbReference type="Proteomes" id="UP000315827">
    <property type="component" value="Unassembled WGS sequence"/>
</dbReference>
<protein>
    <submittedName>
        <fullName evidence="1">Uncharacterized protein</fullName>
    </submittedName>
</protein>
<accession>A0A5C6KMQ2</accession>
<evidence type="ECO:0000313" key="2">
    <source>
        <dbReference type="Proteomes" id="UP000315827"/>
    </source>
</evidence>
<comment type="caution">
    <text evidence="1">The sequence shown here is derived from an EMBL/GenBank/DDBJ whole genome shotgun (WGS) entry which is preliminary data.</text>
</comment>
<sequence length="75" mass="8458">MATIRETILKTKPGKPKAIPLSEVSDVMGYRSEALRINNELRKDGIVTKDGRPPYTISRNSRVGFLYIVNNIEKP</sequence>
<dbReference type="EMBL" id="VOHW01000001">
    <property type="protein sequence ID" value="TWV64103.1"/>
    <property type="molecule type" value="Genomic_DNA"/>
</dbReference>
<name>A0A5C6KMQ2_PARDI</name>
<gene>
    <name evidence="1" type="ORF">FSA05_00325</name>
</gene>
<dbReference type="AlphaFoldDB" id="A0A5C6KMQ2"/>
<evidence type="ECO:0000313" key="1">
    <source>
        <dbReference type="EMBL" id="TWV64103.1"/>
    </source>
</evidence>
<organism evidence="1 2">
    <name type="scientific">Parabacteroides distasonis</name>
    <dbReference type="NCBI Taxonomy" id="823"/>
    <lineage>
        <taxon>Bacteria</taxon>
        <taxon>Pseudomonadati</taxon>
        <taxon>Bacteroidota</taxon>
        <taxon>Bacteroidia</taxon>
        <taxon>Bacteroidales</taxon>
        <taxon>Tannerellaceae</taxon>
        <taxon>Parabacteroides</taxon>
    </lineage>
</organism>
<proteinExistence type="predicted"/>
<reference evidence="1 2" key="1">
    <citation type="submission" date="2019-07" db="EMBL/GenBank/DDBJ databases">
        <title>Genome sequencing of Parabacteroides distasonis iSURF_7.</title>
        <authorList>
            <person name="Degefu H.N."/>
            <person name="Ruoff K.L."/>
            <person name="Price C.E."/>
            <person name="Valls R.A."/>
            <person name="O'Toole G.A."/>
        </authorList>
    </citation>
    <scope>NUCLEOTIDE SEQUENCE [LARGE SCALE GENOMIC DNA]</scope>
    <source>
        <strain evidence="1 2">CFPLTA003_1B</strain>
    </source>
</reference>